<comment type="caution">
    <text evidence="1">The sequence shown here is derived from an EMBL/GenBank/DDBJ whole genome shotgun (WGS) entry which is preliminary data.</text>
</comment>
<dbReference type="AlphaFoldDB" id="A0A8J7ULF7"/>
<dbReference type="EMBL" id="JAGIYY010000008">
    <property type="protein sequence ID" value="MBP0440684.1"/>
    <property type="molecule type" value="Genomic_DNA"/>
</dbReference>
<gene>
    <name evidence="1" type="ORF">J5Y06_18700</name>
</gene>
<dbReference type="Proteomes" id="UP000666240">
    <property type="component" value="Unassembled WGS sequence"/>
</dbReference>
<accession>A0A8J7ULF7</accession>
<name>A0A8J7ULF7_9HYPH</name>
<proteinExistence type="predicted"/>
<evidence type="ECO:0000313" key="2">
    <source>
        <dbReference type="Proteomes" id="UP000666240"/>
    </source>
</evidence>
<sequence>MSGPSRRMIEIVRLSFLKSGQVDATRPAIEIEAILRVGGGEETNVSGGYASTWRTQLAAGKAELHIDAATYQGPTIKTGDRVRALSRVHKPWFEVLRVDDRGETRLVLELGEV</sequence>
<organism evidence="1 2">
    <name type="scientific">Tianweitania sediminis</name>
    <dbReference type="NCBI Taxonomy" id="1502156"/>
    <lineage>
        <taxon>Bacteria</taxon>
        <taxon>Pseudomonadati</taxon>
        <taxon>Pseudomonadota</taxon>
        <taxon>Alphaproteobacteria</taxon>
        <taxon>Hyphomicrobiales</taxon>
        <taxon>Phyllobacteriaceae</taxon>
        <taxon>Tianweitania</taxon>
    </lineage>
</organism>
<evidence type="ECO:0000313" key="1">
    <source>
        <dbReference type="EMBL" id="MBP0440684.1"/>
    </source>
</evidence>
<keyword evidence="2" id="KW-1185">Reference proteome</keyword>
<protein>
    <submittedName>
        <fullName evidence="1">Uncharacterized protein</fullName>
    </submittedName>
</protein>
<reference evidence="1" key="1">
    <citation type="submission" date="2021-03" db="EMBL/GenBank/DDBJ databases">
        <title>Genome sequencing and assembly of Tianweitania sediminis.</title>
        <authorList>
            <person name="Chhetri G."/>
        </authorList>
    </citation>
    <scope>NUCLEOTIDE SEQUENCE</scope>
    <source>
        <strain evidence="1">Z8</strain>
    </source>
</reference>